<organism evidence="1 2">
    <name type="scientific">Danaus plexippus plexippus</name>
    <dbReference type="NCBI Taxonomy" id="278856"/>
    <lineage>
        <taxon>Eukaryota</taxon>
        <taxon>Metazoa</taxon>
        <taxon>Ecdysozoa</taxon>
        <taxon>Arthropoda</taxon>
        <taxon>Hexapoda</taxon>
        <taxon>Insecta</taxon>
        <taxon>Pterygota</taxon>
        <taxon>Neoptera</taxon>
        <taxon>Endopterygota</taxon>
        <taxon>Lepidoptera</taxon>
        <taxon>Glossata</taxon>
        <taxon>Ditrysia</taxon>
        <taxon>Papilionoidea</taxon>
        <taxon>Nymphalidae</taxon>
        <taxon>Danainae</taxon>
        <taxon>Danaini</taxon>
        <taxon>Danaina</taxon>
        <taxon>Danaus</taxon>
        <taxon>Danaus</taxon>
    </lineage>
</organism>
<reference evidence="1 2" key="1">
    <citation type="journal article" date="2011" name="Cell">
        <title>The monarch butterfly genome yields insights into long-distance migration.</title>
        <authorList>
            <person name="Zhan S."/>
            <person name="Merlin C."/>
            <person name="Boore J.L."/>
            <person name="Reppert S.M."/>
        </authorList>
    </citation>
    <scope>NUCLEOTIDE SEQUENCE [LARGE SCALE GENOMIC DNA]</scope>
    <source>
        <strain evidence="1">F-2</strain>
    </source>
</reference>
<comment type="caution">
    <text evidence="1">The sequence shown here is derived from an EMBL/GenBank/DDBJ whole genome shotgun (WGS) entry which is preliminary data.</text>
</comment>
<protein>
    <submittedName>
        <fullName evidence="1">Uncharacterized protein</fullName>
    </submittedName>
</protein>
<evidence type="ECO:0000313" key="2">
    <source>
        <dbReference type="Proteomes" id="UP000007151"/>
    </source>
</evidence>
<dbReference type="Proteomes" id="UP000007151">
    <property type="component" value="Unassembled WGS sequence"/>
</dbReference>
<evidence type="ECO:0000313" key="1">
    <source>
        <dbReference type="EMBL" id="OWR51074.1"/>
    </source>
</evidence>
<feature type="non-terminal residue" evidence="1">
    <location>
        <position position="10"/>
    </location>
</feature>
<dbReference type="KEGG" id="dpl:KGM_200707A"/>
<dbReference type="InParanoid" id="A0A212FBF3"/>
<proteinExistence type="predicted"/>
<gene>
    <name evidence="1" type="ORF">KGM_200707A</name>
</gene>
<accession>A0A212FBF3</accession>
<name>A0A212FBF3_DANPL</name>
<sequence length="10" mass="1115">MYANVETGCQ</sequence>
<dbReference type="EMBL" id="AGBW02009328">
    <property type="protein sequence ID" value="OWR51074.1"/>
    <property type="molecule type" value="Genomic_DNA"/>
</dbReference>
<keyword evidence="2" id="KW-1185">Reference proteome</keyword>